<reference evidence="5" key="1">
    <citation type="journal article" date="2014" name="Front. Microbiol.">
        <title>High frequency of phylogenetically diverse reductive dehalogenase-homologous genes in deep subseafloor sedimentary metagenomes.</title>
        <authorList>
            <person name="Kawai M."/>
            <person name="Futagami T."/>
            <person name="Toyoda A."/>
            <person name="Takaki Y."/>
            <person name="Nishi S."/>
            <person name="Hori S."/>
            <person name="Arai W."/>
            <person name="Tsubouchi T."/>
            <person name="Morono Y."/>
            <person name="Uchiyama I."/>
            <person name="Ito T."/>
            <person name="Fujiyama A."/>
            <person name="Inagaki F."/>
            <person name="Takami H."/>
        </authorList>
    </citation>
    <scope>NUCLEOTIDE SEQUENCE</scope>
    <source>
        <strain evidence="5">Expedition CK06-06</strain>
    </source>
</reference>
<dbReference type="Gene3D" id="3.30.450.20">
    <property type="entry name" value="PAS domain"/>
    <property type="match status" value="1"/>
</dbReference>
<evidence type="ECO:0000313" key="5">
    <source>
        <dbReference type="EMBL" id="GAG05063.1"/>
    </source>
</evidence>
<dbReference type="InterPro" id="IPR000700">
    <property type="entry name" value="PAS-assoc_C"/>
</dbReference>
<dbReference type="Gene3D" id="3.30.450.40">
    <property type="match status" value="1"/>
</dbReference>
<dbReference type="CDD" id="cd00130">
    <property type="entry name" value="PAS"/>
    <property type="match status" value="1"/>
</dbReference>
<dbReference type="EMBL" id="BARS01026834">
    <property type="protein sequence ID" value="GAG05063.1"/>
    <property type="molecule type" value="Genomic_DNA"/>
</dbReference>
<name>X0UXN8_9ZZZZ</name>
<feature type="non-terminal residue" evidence="5">
    <location>
        <position position="266"/>
    </location>
</feature>
<dbReference type="SMART" id="SM00091">
    <property type="entry name" value="PAS"/>
    <property type="match status" value="1"/>
</dbReference>
<accession>X0UXN8</accession>
<dbReference type="GO" id="GO:0016020">
    <property type="term" value="C:membrane"/>
    <property type="evidence" value="ECO:0007669"/>
    <property type="project" value="InterPro"/>
</dbReference>
<keyword evidence="1" id="KW-0808">Transferase</keyword>
<evidence type="ECO:0008006" key="6">
    <source>
        <dbReference type="Google" id="ProtNLM"/>
    </source>
</evidence>
<dbReference type="InterPro" id="IPR011712">
    <property type="entry name" value="Sig_transdc_His_kin_sub3_dim/P"/>
</dbReference>
<dbReference type="NCBIfam" id="TIGR00229">
    <property type="entry name" value="sensory_box"/>
    <property type="match status" value="1"/>
</dbReference>
<dbReference type="PANTHER" id="PTHR24421:SF61">
    <property type="entry name" value="OXYGEN SENSOR HISTIDINE KINASE NREB"/>
    <property type="match status" value="1"/>
</dbReference>
<feature type="non-terminal residue" evidence="5">
    <location>
        <position position="1"/>
    </location>
</feature>
<comment type="caution">
    <text evidence="5">The sequence shown here is derived from an EMBL/GenBank/DDBJ whole genome shotgun (WGS) entry which is preliminary data.</text>
</comment>
<dbReference type="AlphaFoldDB" id="X0UXN8"/>
<dbReference type="Pfam" id="PF13426">
    <property type="entry name" value="PAS_9"/>
    <property type="match status" value="1"/>
</dbReference>
<keyword evidence="2" id="KW-0418">Kinase</keyword>
<gene>
    <name evidence="5" type="ORF">S01H1_42231</name>
</gene>
<protein>
    <recommendedName>
        <fullName evidence="6">PAS domain-containing protein</fullName>
    </recommendedName>
</protein>
<dbReference type="PROSITE" id="PS50112">
    <property type="entry name" value="PAS"/>
    <property type="match status" value="1"/>
</dbReference>
<evidence type="ECO:0000256" key="1">
    <source>
        <dbReference type="ARBA" id="ARBA00022679"/>
    </source>
</evidence>
<dbReference type="GO" id="GO:0046983">
    <property type="term" value="F:protein dimerization activity"/>
    <property type="evidence" value="ECO:0007669"/>
    <property type="project" value="InterPro"/>
</dbReference>
<dbReference type="InterPro" id="IPR000014">
    <property type="entry name" value="PAS"/>
</dbReference>
<sequence>YLENNLGPRVFSAQRVNLLKLLSSQMAISIDNARIHNQLEKLLDERSKALISAEDQIRTLFENAQVGIALTTIEGKILSVNNALLRLMGYSEAEILQRNVAEMYVDPEERNQLLEKLEESSAVHNFGVRVWRKDGTFFYASMNVSKLTQKGKEILLALIEDVTERVKTEKLLEQSAAQAERDRLARDLHDSVTQGIYSASLIAETLPVIWEEDPEQGRRGLKQLEKLTRGALAEMRTLLLEMQPEALTDQELPFLIRQLADTMMAR</sequence>
<feature type="domain" description="PAS" evidence="3">
    <location>
        <begin position="53"/>
        <end position="120"/>
    </location>
</feature>
<dbReference type="PANTHER" id="PTHR24421">
    <property type="entry name" value="NITRATE/NITRITE SENSOR PROTEIN NARX-RELATED"/>
    <property type="match status" value="1"/>
</dbReference>
<dbReference type="Gene3D" id="1.20.5.1930">
    <property type="match status" value="1"/>
</dbReference>
<organism evidence="5">
    <name type="scientific">marine sediment metagenome</name>
    <dbReference type="NCBI Taxonomy" id="412755"/>
    <lineage>
        <taxon>unclassified sequences</taxon>
        <taxon>metagenomes</taxon>
        <taxon>ecological metagenomes</taxon>
    </lineage>
</organism>
<evidence type="ECO:0000259" key="3">
    <source>
        <dbReference type="PROSITE" id="PS50112"/>
    </source>
</evidence>
<evidence type="ECO:0000259" key="4">
    <source>
        <dbReference type="PROSITE" id="PS50113"/>
    </source>
</evidence>
<dbReference type="PROSITE" id="PS50113">
    <property type="entry name" value="PAC"/>
    <property type="match status" value="1"/>
</dbReference>
<evidence type="ECO:0000256" key="2">
    <source>
        <dbReference type="ARBA" id="ARBA00022777"/>
    </source>
</evidence>
<dbReference type="InterPro" id="IPR029016">
    <property type="entry name" value="GAF-like_dom_sf"/>
</dbReference>
<dbReference type="InterPro" id="IPR050482">
    <property type="entry name" value="Sensor_HK_TwoCompSys"/>
</dbReference>
<feature type="domain" description="PAC" evidence="4">
    <location>
        <begin position="124"/>
        <end position="174"/>
    </location>
</feature>
<dbReference type="SUPFAM" id="SSF55781">
    <property type="entry name" value="GAF domain-like"/>
    <property type="match status" value="1"/>
</dbReference>
<dbReference type="InterPro" id="IPR035965">
    <property type="entry name" value="PAS-like_dom_sf"/>
</dbReference>
<dbReference type="GO" id="GO:0000155">
    <property type="term" value="F:phosphorelay sensor kinase activity"/>
    <property type="evidence" value="ECO:0007669"/>
    <property type="project" value="InterPro"/>
</dbReference>
<dbReference type="Pfam" id="PF07730">
    <property type="entry name" value="HisKA_3"/>
    <property type="match status" value="1"/>
</dbReference>
<dbReference type="SUPFAM" id="SSF55785">
    <property type="entry name" value="PYP-like sensor domain (PAS domain)"/>
    <property type="match status" value="1"/>
</dbReference>
<proteinExistence type="predicted"/>